<feature type="compositionally biased region" description="Acidic residues" evidence="1">
    <location>
        <begin position="1"/>
        <end position="10"/>
    </location>
</feature>
<dbReference type="Pfam" id="PF15696">
    <property type="entry name" value="RAD51_interact"/>
    <property type="match status" value="1"/>
</dbReference>
<accession>A0A1S3FSX5</accession>
<dbReference type="GO" id="GO:0036297">
    <property type="term" value="P:interstrand cross-link repair"/>
    <property type="evidence" value="ECO:0007669"/>
    <property type="project" value="TreeGrafter"/>
</dbReference>
<keyword evidence="3" id="KW-1185">Reference proteome</keyword>
<dbReference type="InterPro" id="IPR031419">
    <property type="entry name" value="RAD51_interact"/>
</dbReference>
<dbReference type="GO" id="GO:0000724">
    <property type="term" value="P:double-strand break repair via homologous recombination"/>
    <property type="evidence" value="ECO:0007669"/>
    <property type="project" value="TreeGrafter"/>
</dbReference>
<sequence length="322" mass="33995">MEDSNSDDDFMPTSVPLNKKSRTRLKEPTQESPKAKLKNLQKESIPLQEKTPKKRVPLDDKIFQRGLEAALALSAKQRPTVNGDVPASSGQSVGKHGGSEAGTTRESPIVSGCPVACDSSDLARTAGEGDGDAPGVRGKRRAACTAAAQQRKVLEEDSSGDSPEASSGSDGPAGEEGEDSDFSESEDTDEDFTVTKSKVKAMKMEEMKVKPPPEKKEKKTKPKCSPLGTSVASSPAAVKLESQPSPSKAVLSSKAPRTPAQRRSPPAERKRPTWVPPAPSGNSSIRVTGGSAPPPSHSLRLGLSRLARVKPLHPSAASSHPW</sequence>
<reference evidence="4" key="1">
    <citation type="submission" date="2025-08" db="UniProtKB">
        <authorList>
            <consortium name="RefSeq"/>
        </authorList>
    </citation>
    <scope>IDENTIFICATION</scope>
    <source>
        <tissue evidence="4">Kidney</tissue>
    </source>
</reference>
<feature type="region of interest" description="Disordered" evidence="1">
    <location>
        <begin position="74"/>
        <end position="305"/>
    </location>
</feature>
<evidence type="ECO:0000313" key="3">
    <source>
        <dbReference type="Proteomes" id="UP000081671"/>
    </source>
</evidence>
<dbReference type="GeneID" id="105991100"/>
<feature type="region of interest" description="Disordered" evidence="1">
    <location>
        <begin position="1"/>
        <end position="59"/>
    </location>
</feature>
<dbReference type="InterPro" id="IPR052003">
    <property type="entry name" value="HR_DNA-Binding_Protein"/>
</dbReference>
<evidence type="ECO:0000256" key="1">
    <source>
        <dbReference type="SAM" id="MobiDB-lite"/>
    </source>
</evidence>
<dbReference type="GO" id="GO:0003697">
    <property type="term" value="F:single-stranded DNA binding"/>
    <property type="evidence" value="ECO:0007669"/>
    <property type="project" value="TreeGrafter"/>
</dbReference>
<evidence type="ECO:0000313" key="4">
    <source>
        <dbReference type="RefSeq" id="XP_012879124.1"/>
    </source>
</evidence>
<dbReference type="PANTHER" id="PTHR15361:SF4">
    <property type="entry name" value="RAD51-ASSOCIATED PROTEIN 1"/>
    <property type="match status" value="1"/>
</dbReference>
<name>A0A1S3FSX5_DIPOR</name>
<feature type="compositionally biased region" description="Basic and acidic residues" evidence="1">
    <location>
        <begin position="202"/>
        <end position="217"/>
    </location>
</feature>
<dbReference type="OrthoDB" id="6162659at2759"/>
<dbReference type="InParanoid" id="A0A1S3FSX5"/>
<gene>
    <name evidence="4" type="primary">Rad51ap1</name>
</gene>
<feature type="compositionally biased region" description="Low complexity" evidence="1">
    <location>
        <begin position="160"/>
        <end position="172"/>
    </location>
</feature>
<protein>
    <submittedName>
        <fullName evidence="4">RAD51-associated protein 1</fullName>
    </submittedName>
</protein>
<dbReference type="PANTHER" id="PTHR15361">
    <property type="entry name" value="RAD51/NUKS-INTERACTING PROTEIN"/>
    <property type="match status" value="1"/>
</dbReference>
<dbReference type="KEGG" id="dord:105991100"/>
<feature type="domain" description="RAD51 interacting motif" evidence="2">
    <location>
        <begin position="280"/>
        <end position="316"/>
    </location>
</feature>
<dbReference type="RefSeq" id="XP_012879124.1">
    <property type="nucleotide sequence ID" value="XM_013023670.1"/>
</dbReference>
<organism evidence="3 4">
    <name type="scientific">Dipodomys ordii</name>
    <name type="common">Ord's kangaroo rat</name>
    <dbReference type="NCBI Taxonomy" id="10020"/>
    <lineage>
        <taxon>Eukaryota</taxon>
        <taxon>Metazoa</taxon>
        <taxon>Chordata</taxon>
        <taxon>Craniata</taxon>
        <taxon>Vertebrata</taxon>
        <taxon>Euteleostomi</taxon>
        <taxon>Mammalia</taxon>
        <taxon>Eutheria</taxon>
        <taxon>Euarchontoglires</taxon>
        <taxon>Glires</taxon>
        <taxon>Rodentia</taxon>
        <taxon>Castorimorpha</taxon>
        <taxon>Heteromyidae</taxon>
        <taxon>Dipodomyinae</taxon>
        <taxon>Dipodomys</taxon>
    </lineage>
</organism>
<dbReference type="CTD" id="10635"/>
<feature type="compositionally biased region" description="Acidic residues" evidence="1">
    <location>
        <begin position="173"/>
        <end position="192"/>
    </location>
</feature>
<dbReference type="STRING" id="10020.ENSDORP00000027413"/>
<proteinExistence type="predicted"/>
<dbReference type="AlphaFoldDB" id="A0A1S3FSX5"/>
<dbReference type="Proteomes" id="UP000081671">
    <property type="component" value="Unplaced"/>
</dbReference>
<dbReference type="FunCoup" id="A0A1S3FSX5">
    <property type="interactions" value="1010"/>
</dbReference>
<evidence type="ECO:0000259" key="2">
    <source>
        <dbReference type="Pfam" id="PF15696"/>
    </source>
</evidence>
<dbReference type="GO" id="GO:0003690">
    <property type="term" value="F:double-stranded DNA binding"/>
    <property type="evidence" value="ECO:0007669"/>
    <property type="project" value="TreeGrafter"/>
</dbReference>